<organism evidence="1">
    <name type="scientific">candidate division WOR-3 bacterium</name>
    <dbReference type="NCBI Taxonomy" id="2052148"/>
    <lineage>
        <taxon>Bacteria</taxon>
        <taxon>Bacteria division WOR-3</taxon>
    </lineage>
</organism>
<dbReference type="Proteomes" id="UP000885847">
    <property type="component" value="Unassembled WGS sequence"/>
</dbReference>
<proteinExistence type="predicted"/>
<sequence length="241" mass="27306">MKRTYILILLLAGCRGGYIGLPETRILNGPPDGTVVYNNTIKFVWEGNGYTTEFRYCIDTILSEWTDAESITLILDEGWHTFSVYGRNLIGEIENTFPRTTFLVDGIRNGFSLVPLLDTVSITRHFTMMLRAEAPSLHRYEHFVIKWDRSKVEFSDILYDSSSYSPNAFPVIITRSYEDSVEIFLSILGGDFPEQDRVICTIEFTPLNPGECDFILYGEIFDSTGIAVPMDTLQGGTIVIH</sequence>
<protein>
    <submittedName>
        <fullName evidence="1">Uncharacterized protein</fullName>
    </submittedName>
</protein>
<comment type="caution">
    <text evidence="1">The sequence shown here is derived from an EMBL/GenBank/DDBJ whole genome shotgun (WGS) entry which is preliminary data.</text>
</comment>
<accession>A0A7C0VAL0</accession>
<dbReference type="EMBL" id="DQWE01000145">
    <property type="protein sequence ID" value="HDI82757.1"/>
    <property type="molecule type" value="Genomic_DNA"/>
</dbReference>
<evidence type="ECO:0000313" key="1">
    <source>
        <dbReference type="EMBL" id="HDI82757.1"/>
    </source>
</evidence>
<reference evidence="1" key="1">
    <citation type="journal article" date="2020" name="mSystems">
        <title>Genome- and Community-Level Interaction Insights into Carbon Utilization and Element Cycling Functions of Hydrothermarchaeota in Hydrothermal Sediment.</title>
        <authorList>
            <person name="Zhou Z."/>
            <person name="Liu Y."/>
            <person name="Xu W."/>
            <person name="Pan J."/>
            <person name="Luo Z.H."/>
            <person name="Li M."/>
        </authorList>
    </citation>
    <scope>NUCLEOTIDE SEQUENCE [LARGE SCALE GENOMIC DNA]</scope>
    <source>
        <strain evidence="1">HyVt-102</strain>
    </source>
</reference>
<name>A0A7C0VAL0_UNCW3</name>
<dbReference type="AlphaFoldDB" id="A0A7C0VAL0"/>
<gene>
    <name evidence="1" type="ORF">ENF18_03070</name>
</gene>